<dbReference type="Pfam" id="PF09521">
    <property type="entry name" value="RE_NgoPII"/>
    <property type="match status" value="1"/>
</dbReference>
<sequence>MEKNIIDGILNILTIDEFNLRESHIRSNRANSMGDALEKFVLDIFCGNHVGQSEETQKDNIDNCFSYIGNDSNPPDAMLKNGDAIEVKKIESRGSQLQLNSSSPHRFLTSKDNKITSKAKEAENWNKKEMIYAVGWVKNNILKELALIDASTYVADTCYENTFDTIKDTISEAIASLDNKNIKLSETTELARINNIDANGFTSLRVRPMWLLNNPFKAFEEYYTPNTDAKFNLISIISLNKWDRLSNSNQLLNKINDYDNLSIDDILLVDPENGNEIKAKKITYFK</sequence>
<geneLocation type="plasmid" evidence="1 2">
    <name>p11</name>
</geneLocation>
<keyword evidence="2" id="KW-1185">Reference proteome</keyword>
<reference evidence="1" key="1">
    <citation type="submission" date="2022-08" db="EMBL/GenBank/DDBJ databases">
        <title>Genome sequence of Vagococcus luciliae DSM 112651.</title>
        <authorList>
            <person name="Juan G."/>
            <person name="Anja P."/>
            <person name="Rolf D."/>
            <person name="Kampfer P."/>
            <person name="Vilcinskas A."/>
        </authorList>
    </citation>
    <scope>NUCLEOTIDE SEQUENCE</scope>
    <source>
        <strain evidence="1">G314FT</strain>
        <plasmid evidence="1">p11</plasmid>
    </source>
</reference>
<reference evidence="1" key="2">
    <citation type="submission" date="2022-08" db="EMBL/GenBank/DDBJ databases">
        <authorList>
            <person name="Poehlein A."/>
            <person name="Guzman J."/>
            <person name="Daniel R."/>
            <person name="Vilcinskas A."/>
        </authorList>
    </citation>
    <scope>NUCLEOTIDE SEQUENCE</scope>
    <source>
        <strain evidence="1">G314FT</strain>
        <plasmid evidence="1">p11</plasmid>
    </source>
</reference>
<gene>
    <name evidence="1" type="ORF">G314FT_20810</name>
</gene>
<proteinExistence type="predicted"/>
<dbReference type="InterPro" id="IPR019046">
    <property type="entry name" value="Restrct_endonuc_II_NgoPII"/>
</dbReference>
<accession>A0ABY5P235</accession>
<organism evidence="1 2">
    <name type="scientific">Vagococcus luciliae</name>
    <dbReference type="NCBI Taxonomy" id="2920380"/>
    <lineage>
        <taxon>Bacteria</taxon>
        <taxon>Bacillati</taxon>
        <taxon>Bacillota</taxon>
        <taxon>Bacilli</taxon>
        <taxon>Lactobacillales</taxon>
        <taxon>Enterococcaceae</taxon>
        <taxon>Vagococcus</taxon>
    </lineage>
</organism>
<dbReference type="Proteomes" id="UP001058273">
    <property type="component" value="Plasmid p11"/>
</dbReference>
<dbReference type="EMBL" id="CP102452">
    <property type="protein sequence ID" value="UUV99912.1"/>
    <property type="molecule type" value="Genomic_DNA"/>
</dbReference>
<dbReference type="RefSeq" id="WP_257702605.1">
    <property type="nucleotide sequence ID" value="NZ_CP102452.1"/>
</dbReference>
<keyword evidence="1" id="KW-0614">Plasmid</keyword>
<evidence type="ECO:0000313" key="2">
    <source>
        <dbReference type="Proteomes" id="UP001058273"/>
    </source>
</evidence>
<evidence type="ECO:0000313" key="1">
    <source>
        <dbReference type="EMBL" id="UUV99912.1"/>
    </source>
</evidence>
<evidence type="ECO:0008006" key="3">
    <source>
        <dbReference type="Google" id="ProtNLM"/>
    </source>
</evidence>
<protein>
    <recommendedName>
        <fullName evidence="3">Restriction endonuclease</fullName>
    </recommendedName>
</protein>
<name>A0ABY5P235_9ENTE</name>